<dbReference type="PANTHER" id="PTHR43808:SF25">
    <property type="entry name" value="PEPTIDASE M20 DIMERISATION DOMAIN-CONTAINING PROTEIN"/>
    <property type="match status" value="1"/>
</dbReference>
<dbReference type="SUPFAM" id="SSF53187">
    <property type="entry name" value="Zn-dependent exopeptidases"/>
    <property type="match status" value="1"/>
</dbReference>
<dbReference type="EMBL" id="BPQH01000036">
    <property type="protein sequence ID" value="GJD53743.1"/>
    <property type="molecule type" value="Genomic_DNA"/>
</dbReference>
<dbReference type="Pfam" id="PF07687">
    <property type="entry name" value="M20_dimer"/>
    <property type="match status" value="1"/>
</dbReference>
<keyword evidence="11" id="KW-1185">Reference proteome</keyword>
<dbReference type="NCBIfam" id="TIGR01910">
    <property type="entry name" value="DapE-ArgE"/>
    <property type="match status" value="1"/>
</dbReference>
<keyword evidence="4" id="KW-0479">Metal-binding</keyword>
<dbReference type="Gene3D" id="3.40.630.10">
    <property type="entry name" value="Zn peptidases"/>
    <property type="match status" value="1"/>
</dbReference>
<evidence type="ECO:0000256" key="6">
    <source>
        <dbReference type="ARBA" id="ARBA00022833"/>
    </source>
</evidence>
<dbReference type="PANTHER" id="PTHR43808">
    <property type="entry name" value="ACETYLORNITHINE DEACETYLASE"/>
    <property type="match status" value="1"/>
</dbReference>
<protein>
    <submittedName>
        <fullName evidence="10">N-formyl-4-amino-5-aminomethyl-2-methylpyrimidine deformylase</fullName>
    </submittedName>
</protein>
<keyword evidence="5" id="KW-0378">Hydrolase</keyword>
<evidence type="ECO:0000256" key="1">
    <source>
        <dbReference type="ARBA" id="ARBA00001941"/>
    </source>
</evidence>
<gene>
    <name evidence="10" type="primary">ylmB_2</name>
    <name evidence="10" type="ORF">OPKNFCMD_6521</name>
</gene>
<dbReference type="InterPro" id="IPR033687">
    <property type="entry name" value="YodQ-like"/>
</dbReference>
<feature type="domain" description="Peptidase M20 dimerisation" evidence="9">
    <location>
        <begin position="213"/>
        <end position="325"/>
    </location>
</feature>
<dbReference type="Pfam" id="PF01546">
    <property type="entry name" value="Peptidase_M20"/>
    <property type="match status" value="1"/>
</dbReference>
<dbReference type="InterPro" id="IPR002933">
    <property type="entry name" value="Peptidase_M20"/>
</dbReference>
<comment type="similarity">
    <text evidence="3">Belongs to the peptidase M20A family.</text>
</comment>
<keyword evidence="7" id="KW-0170">Cobalt</keyword>
<keyword evidence="6" id="KW-0862">Zinc</keyword>
<comment type="caution">
    <text evidence="10">The sequence shown here is derived from an EMBL/GenBank/DDBJ whole genome shotgun (WGS) entry which is preliminary data.</text>
</comment>
<dbReference type="Gene3D" id="3.30.70.360">
    <property type="match status" value="1"/>
</dbReference>
<feature type="region of interest" description="Disordered" evidence="8">
    <location>
        <begin position="436"/>
        <end position="462"/>
    </location>
</feature>
<dbReference type="SUPFAM" id="SSF55031">
    <property type="entry name" value="Bacterial exopeptidase dimerisation domain"/>
    <property type="match status" value="1"/>
</dbReference>
<dbReference type="InterPro" id="IPR011650">
    <property type="entry name" value="Peptidase_M20_dimer"/>
</dbReference>
<evidence type="ECO:0000256" key="4">
    <source>
        <dbReference type="ARBA" id="ARBA00022723"/>
    </source>
</evidence>
<evidence type="ECO:0000256" key="8">
    <source>
        <dbReference type="SAM" id="MobiDB-lite"/>
    </source>
</evidence>
<sequence length="462" mass="49082">MTDGTSERTSLSAEDRERVLAAVDAAFERQIATTVALTAIPSTRGQEGPCQDMVAGLLRARGYEVDDWRIDQAELAALPGYGPVETDFSRARTVVGTYRPAREAGRSLIFQGHCDVVPAGPLDMWARPPFGPVVEDGWLYGRGAGDMKSGTVAALYALDALAAAGLAPAGRIHVQSVIEEESTGLGALSTLQRGYRADACLIPEPTDGRLMRAQVGVIWFRLRVRGEPAHVARAATGANAIKAAYHLIQALEGLEAEWNGRARDARYFGTLAHPLTFNPGIIRGGDWASSVPAWCDVDCRIGILPGWRVAECQAEIMACVAAAAAAHPFLAGNPPEVVWSGFLSPGYEVAGAEAAEAVLAEAHGRVYGGPLEESYFTGLTDARFYGLDHGIPAFCFGARMERAHAFDERVELDSLRRLTKTLALFVAGWCGVTPVPGRGVRGEPPPRADGESAAGGPPVRPA</sequence>
<evidence type="ECO:0000256" key="5">
    <source>
        <dbReference type="ARBA" id="ARBA00022801"/>
    </source>
</evidence>
<reference evidence="10" key="1">
    <citation type="journal article" date="2021" name="Front. Microbiol.">
        <title>Comprehensive Comparative Genomics and Phenotyping of Methylobacterium Species.</title>
        <authorList>
            <person name="Alessa O."/>
            <person name="Ogura Y."/>
            <person name="Fujitani Y."/>
            <person name="Takami H."/>
            <person name="Hayashi T."/>
            <person name="Sahin N."/>
            <person name="Tani A."/>
        </authorList>
    </citation>
    <scope>NUCLEOTIDE SEQUENCE</scope>
    <source>
        <strain evidence="10">KCTC 52305</strain>
    </source>
</reference>
<evidence type="ECO:0000256" key="7">
    <source>
        <dbReference type="ARBA" id="ARBA00023285"/>
    </source>
</evidence>
<comment type="cofactor">
    <cofactor evidence="2">
        <name>Zn(2+)</name>
        <dbReference type="ChEBI" id="CHEBI:29105"/>
    </cofactor>
</comment>
<comment type="cofactor">
    <cofactor evidence="1">
        <name>Co(2+)</name>
        <dbReference type="ChEBI" id="CHEBI:48828"/>
    </cofactor>
</comment>
<evidence type="ECO:0000256" key="2">
    <source>
        <dbReference type="ARBA" id="ARBA00001947"/>
    </source>
</evidence>
<name>A0ABQ4R7R8_9HYPH</name>
<accession>A0ABQ4R7R8</accession>
<evidence type="ECO:0000313" key="10">
    <source>
        <dbReference type="EMBL" id="GJD53743.1"/>
    </source>
</evidence>
<evidence type="ECO:0000256" key="3">
    <source>
        <dbReference type="ARBA" id="ARBA00006247"/>
    </source>
</evidence>
<dbReference type="NCBIfam" id="NF005306">
    <property type="entry name" value="PRK06837.1"/>
    <property type="match status" value="1"/>
</dbReference>
<organism evidence="10 11">
    <name type="scientific">Methylobacterium crusticola</name>
    <dbReference type="NCBI Taxonomy" id="1697972"/>
    <lineage>
        <taxon>Bacteria</taxon>
        <taxon>Pseudomonadati</taxon>
        <taxon>Pseudomonadota</taxon>
        <taxon>Alphaproteobacteria</taxon>
        <taxon>Hyphomicrobiales</taxon>
        <taxon>Methylobacteriaceae</taxon>
        <taxon>Methylobacterium</taxon>
    </lineage>
</organism>
<dbReference type="RefSeq" id="WP_128564167.1">
    <property type="nucleotide sequence ID" value="NZ_BPQH01000036.1"/>
</dbReference>
<proteinExistence type="inferred from homology"/>
<dbReference type="InterPro" id="IPR050072">
    <property type="entry name" value="Peptidase_M20A"/>
</dbReference>
<dbReference type="InterPro" id="IPR036264">
    <property type="entry name" value="Bact_exopeptidase_dim_dom"/>
</dbReference>
<dbReference type="InterPro" id="IPR010182">
    <property type="entry name" value="ArgE/DapE"/>
</dbReference>
<dbReference type="CDD" id="cd03895">
    <property type="entry name" value="M20_ArgE_DapE-like"/>
    <property type="match status" value="1"/>
</dbReference>
<dbReference type="Proteomes" id="UP001055167">
    <property type="component" value="Unassembled WGS sequence"/>
</dbReference>
<reference evidence="10" key="2">
    <citation type="submission" date="2021-08" db="EMBL/GenBank/DDBJ databases">
        <authorList>
            <person name="Tani A."/>
            <person name="Ola A."/>
            <person name="Ogura Y."/>
            <person name="Katsura K."/>
            <person name="Hayashi T."/>
        </authorList>
    </citation>
    <scope>NUCLEOTIDE SEQUENCE</scope>
    <source>
        <strain evidence="10">KCTC 52305</strain>
    </source>
</reference>
<evidence type="ECO:0000313" key="11">
    <source>
        <dbReference type="Proteomes" id="UP001055167"/>
    </source>
</evidence>
<evidence type="ECO:0000259" key="9">
    <source>
        <dbReference type="Pfam" id="PF07687"/>
    </source>
</evidence>
<feature type="compositionally biased region" description="Basic and acidic residues" evidence="8">
    <location>
        <begin position="440"/>
        <end position="450"/>
    </location>
</feature>